<dbReference type="AlphaFoldDB" id="A0A921RA92"/>
<evidence type="ECO:0000313" key="2">
    <source>
        <dbReference type="Proteomes" id="UP000807115"/>
    </source>
</evidence>
<reference evidence="1" key="1">
    <citation type="journal article" date="2019" name="BMC Genomics">
        <title>A new reference genome for Sorghum bicolor reveals high levels of sequence similarity between sweet and grain genotypes: implications for the genetics of sugar metabolism.</title>
        <authorList>
            <person name="Cooper E.A."/>
            <person name="Brenton Z.W."/>
            <person name="Flinn B.S."/>
            <person name="Jenkins J."/>
            <person name="Shu S."/>
            <person name="Flowers D."/>
            <person name="Luo F."/>
            <person name="Wang Y."/>
            <person name="Xia P."/>
            <person name="Barry K."/>
            <person name="Daum C."/>
            <person name="Lipzen A."/>
            <person name="Yoshinaga Y."/>
            <person name="Schmutz J."/>
            <person name="Saski C."/>
            <person name="Vermerris W."/>
            <person name="Kresovich S."/>
        </authorList>
    </citation>
    <scope>NUCLEOTIDE SEQUENCE</scope>
</reference>
<name>A0A921RA92_SORBI</name>
<dbReference type="Proteomes" id="UP000807115">
    <property type="component" value="Chromosome 4"/>
</dbReference>
<sequence>MNYYVSAYIPISRHNYSRCRMTCVIITNIIELFLYHFRNLLGVIRIISSNLNDGCILLCILLHSFLLCSLE</sequence>
<evidence type="ECO:0000313" key="1">
    <source>
        <dbReference type="EMBL" id="KAG0535297.1"/>
    </source>
</evidence>
<reference evidence="1" key="2">
    <citation type="submission" date="2020-10" db="EMBL/GenBank/DDBJ databases">
        <authorList>
            <person name="Cooper E.A."/>
            <person name="Brenton Z.W."/>
            <person name="Flinn B.S."/>
            <person name="Jenkins J."/>
            <person name="Shu S."/>
            <person name="Flowers D."/>
            <person name="Luo F."/>
            <person name="Wang Y."/>
            <person name="Xia P."/>
            <person name="Barry K."/>
            <person name="Daum C."/>
            <person name="Lipzen A."/>
            <person name="Yoshinaga Y."/>
            <person name="Schmutz J."/>
            <person name="Saski C."/>
            <person name="Vermerris W."/>
            <person name="Kresovich S."/>
        </authorList>
    </citation>
    <scope>NUCLEOTIDE SEQUENCE</scope>
</reference>
<protein>
    <submittedName>
        <fullName evidence="1">Uncharacterized protein</fullName>
    </submittedName>
</protein>
<proteinExistence type="predicted"/>
<accession>A0A921RA92</accession>
<comment type="caution">
    <text evidence="1">The sequence shown here is derived from an EMBL/GenBank/DDBJ whole genome shotgun (WGS) entry which is preliminary data.</text>
</comment>
<gene>
    <name evidence="1" type="ORF">BDA96_04G354300</name>
</gene>
<dbReference type="EMBL" id="CM027683">
    <property type="protein sequence ID" value="KAG0535297.1"/>
    <property type="molecule type" value="Genomic_DNA"/>
</dbReference>
<organism evidence="1 2">
    <name type="scientific">Sorghum bicolor</name>
    <name type="common">Sorghum</name>
    <name type="synonym">Sorghum vulgare</name>
    <dbReference type="NCBI Taxonomy" id="4558"/>
    <lineage>
        <taxon>Eukaryota</taxon>
        <taxon>Viridiplantae</taxon>
        <taxon>Streptophyta</taxon>
        <taxon>Embryophyta</taxon>
        <taxon>Tracheophyta</taxon>
        <taxon>Spermatophyta</taxon>
        <taxon>Magnoliopsida</taxon>
        <taxon>Liliopsida</taxon>
        <taxon>Poales</taxon>
        <taxon>Poaceae</taxon>
        <taxon>PACMAD clade</taxon>
        <taxon>Panicoideae</taxon>
        <taxon>Andropogonodae</taxon>
        <taxon>Andropogoneae</taxon>
        <taxon>Sorghinae</taxon>
        <taxon>Sorghum</taxon>
    </lineage>
</organism>